<evidence type="ECO:0000256" key="2">
    <source>
        <dbReference type="SAM" id="Phobius"/>
    </source>
</evidence>
<accession>A0A3S9I4X9</accession>
<evidence type="ECO:0000313" key="4">
    <source>
        <dbReference type="Proteomes" id="UP000280197"/>
    </source>
</evidence>
<dbReference type="AlphaFoldDB" id="A0A3S9I4X9"/>
<organism evidence="3 4">
    <name type="scientific">Streptomyces aquilus</name>
    <dbReference type="NCBI Taxonomy" id="2548456"/>
    <lineage>
        <taxon>Bacteria</taxon>
        <taxon>Bacillati</taxon>
        <taxon>Actinomycetota</taxon>
        <taxon>Actinomycetes</taxon>
        <taxon>Kitasatosporales</taxon>
        <taxon>Streptomycetaceae</taxon>
        <taxon>Streptomyces</taxon>
    </lineage>
</organism>
<dbReference type="KEGG" id="saqu:EJC51_27125"/>
<evidence type="ECO:0000256" key="1">
    <source>
        <dbReference type="SAM" id="MobiDB-lite"/>
    </source>
</evidence>
<dbReference type="EMBL" id="CP034463">
    <property type="protein sequence ID" value="AZP19414.1"/>
    <property type="molecule type" value="Genomic_DNA"/>
</dbReference>
<feature type="transmembrane region" description="Helical" evidence="2">
    <location>
        <begin position="43"/>
        <end position="63"/>
    </location>
</feature>
<dbReference type="RefSeq" id="WP_126273475.1">
    <property type="nucleotide sequence ID" value="NZ_CP034463.1"/>
</dbReference>
<feature type="region of interest" description="Disordered" evidence="1">
    <location>
        <begin position="64"/>
        <end position="119"/>
    </location>
</feature>
<keyword evidence="4" id="KW-1185">Reference proteome</keyword>
<protein>
    <submittedName>
        <fullName evidence="3">Cellulase</fullName>
    </submittedName>
</protein>
<keyword evidence="2" id="KW-0472">Membrane</keyword>
<proteinExistence type="predicted"/>
<reference evidence="3 4" key="1">
    <citation type="submission" date="2018-12" db="EMBL/GenBank/DDBJ databases">
        <authorList>
            <person name="Li K."/>
        </authorList>
    </citation>
    <scope>NUCLEOTIDE SEQUENCE [LARGE SCALE GENOMIC DNA]</scope>
    <source>
        <strain evidence="4">CR22</strain>
    </source>
</reference>
<evidence type="ECO:0000313" key="3">
    <source>
        <dbReference type="EMBL" id="AZP19414.1"/>
    </source>
</evidence>
<gene>
    <name evidence="3" type="ORF">EJC51_27125</name>
</gene>
<dbReference type="Proteomes" id="UP000280197">
    <property type="component" value="Chromosome"/>
</dbReference>
<keyword evidence="2" id="KW-0812">Transmembrane</keyword>
<name>A0A3S9I4X9_9ACTN</name>
<keyword evidence="2" id="KW-1133">Transmembrane helix</keyword>
<sequence length="119" mass="12824">MDHFEQELARMMRHNGAPEEGYEDRHRRRLYAGVRARQRTRRAWLATGSALTIAALGAVLMTLPNSFAQNGPGPHTPRPATSAEPLPTRSTADGAPIPALTSSRTAVPVASPRGGTRTT</sequence>